<keyword evidence="2 5" id="KW-0812">Transmembrane</keyword>
<evidence type="ECO:0000256" key="5">
    <source>
        <dbReference type="SAM" id="Phobius"/>
    </source>
</evidence>
<name>A0A4P6LYR1_9FIRM</name>
<dbReference type="AlphaFoldDB" id="A0A4P6LYR1"/>
<dbReference type="GO" id="GO:0016020">
    <property type="term" value="C:membrane"/>
    <property type="evidence" value="ECO:0007669"/>
    <property type="project" value="UniProtKB-SubCell"/>
</dbReference>
<dbReference type="SUPFAM" id="SSF161098">
    <property type="entry name" value="MetI-like"/>
    <property type="match status" value="1"/>
</dbReference>
<evidence type="ECO:0000313" key="7">
    <source>
        <dbReference type="Proteomes" id="UP000289794"/>
    </source>
</evidence>
<evidence type="ECO:0000313" key="6">
    <source>
        <dbReference type="EMBL" id="QBE97349.1"/>
    </source>
</evidence>
<dbReference type="Proteomes" id="UP000289794">
    <property type="component" value="Chromosome"/>
</dbReference>
<feature type="transmembrane region" description="Helical" evidence="5">
    <location>
        <begin position="46"/>
        <end position="67"/>
    </location>
</feature>
<evidence type="ECO:0000256" key="3">
    <source>
        <dbReference type="ARBA" id="ARBA00022989"/>
    </source>
</evidence>
<protein>
    <recommendedName>
        <fullName evidence="8">Carbohydrate ABC transporter permease</fullName>
    </recommendedName>
</protein>
<gene>
    <name evidence="6" type="ORF">PMF13cell1_02905</name>
</gene>
<evidence type="ECO:0000256" key="4">
    <source>
        <dbReference type="ARBA" id="ARBA00023136"/>
    </source>
</evidence>
<dbReference type="KEGG" id="bpro:PMF13cell1_02905"/>
<keyword evidence="4 5" id="KW-0472">Membrane</keyword>
<accession>A0A4P6LYR1</accession>
<proteinExistence type="predicted"/>
<sequence length="82" mass="8977">MYYVTDNKLYSIQQLLMNMMKNIEYLSSNATAAAMSTSAANNIPKATVRMAIAVVGILPILIIYPYVQKFLVKGITMGAVKG</sequence>
<reference evidence="6 7" key="1">
    <citation type="submission" date="2019-01" db="EMBL/GenBank/DDBJ databases">
        <title>PMF-metabolizing Aryl O-demethylase.</title>
        <authorList>
            <person name="Kim M."/>
        </authorList>
    </citation>
    <scope>NUCLEOTIDE SEQUENCE [LARGE SCALE GENOMIC DNA]</scope>
    <source>
        <strain evidence="6 7">PMF1</strain>
    </source>
</reference>
<evidence type="ECO:0000256" key="1">
    <source>
        <dbReference type="ARBA" id="ARBA00004141"/>
    </source>
</evidence>
<evidence type="ECO:0008006" key="8">
    <source>
        <dbReference type="Google" id="ProtNLM"/>
    </source>
</evidence>
<comment type="subcellular location">
    <subcellularLocation>
        <location evidence="1">Membrane</location>
        <topology evidence="1">Multi-pass membrane protein</topology>
    </subcellularLocation>
</comment>
<dbReference type="Gene3D" id="1.10.3720.10">
    <property type="entry name" value="MetI-like"/>
    <property type="match status" value="1"/>
</dbReference>
<dbReference type="InterPro" id="IPR035906">
    <property type="entry name" value="MetI-like_sf"/>
</dbReference>
<dbReference type="EMBL" id="CP035945">
    <property type="protein sequence ID" value="QBE97349.1"/>
    <property type="molecule type" value="Genomic_DNA"/>
</dbReference>
<organism evidence="6 7">
    <name type="scientific">Blautia producta</name>
    <dbReference type="NCBI Taxonomy" id="33035"/>
    <lineage>
        <taxon>Bacteria</taxon>
        <taxon>Bacillati</taxon>
        <taxon>Bacillota</taxon>
        <taxon>Clostridia</taxon>
        <taxon>Lachnospirales</taxon>
        <taxon>Lachnospiraceae</taxon>
        <taxon>Blautia</taxon>
    </lineage>
</organism>
<keyword evidence="3 5" id="KW-1133">Transmembrane helix</keyword>
<evidence type="ECO:0000256" key="2">
    <source>
        <dbReference type="ARBA" id="ARBA00022692"/>
    </source>
</evidence>